<evidence type="ECO:0000313" key="2">
    <source>
        <dbReference type="EMBL" id="RMX43596.1"/>
    </source>
</evidence>
<dbReference type="EMBL" id="RCHS01003178">
    <property type="protein sequence ID" value="RMX43596.1"/>
    <property type="molecule type" value="Genomic_DNA"/>
</dbReference>
<evidence type="ECO:0000313" key="3">
    <source>
        <dbReference type="Proteomes" id="UP000275408"/>
    </source>
</evidence>
<dbReference type="AlphaFoldDB" id="A0A3M6TQG2"/>
<feature type="compositionally biased region" description="Basic and acidic residues" evidence="1">
    <location>
        <begin position="1"/>
        <end position="13"/>
    </location>
</feature>
<organism evidence="2 3">
    <name type="scientific">Pocillopora damicornis</name>
    <name type="common">Cauliflower coral</name>
    <name type="synonym">Millepora damicornis</name>
    <dbReference type="NCBI Taxonomy" id="46731"/>
    <lineage>
        <taxon>Eukaryota</taxon>
        <taxon>Metazoa</taxon>
        <taxon>Cnidaria</taxon>
        <taxon>Anthozoa</taxon>
        <taxon>Hexacorallia</taxon>
        <taxon>Scleractinia</taxon>
        <taxon>Astrocoeniina</taxon>
        <taxon>Pocilloporidae</taxon>
        <taxon>Pocillopora</taxon>
    </lineage>
</organism>
<dbReference type="Proteomes" id="UP000275408">
    <property type="component" value="Unassembled WGS sequence"/>
</dbReference>
<reference evidence="2 3" key="1">
    <citation type="journal article" date="2018" name="Sci. Rep.">
        <title>Comparative analysis of the Pocillopora damicornis genome highlights role of immune system in coral evolution.</title>
        <authorList>
            <person name="Cunning R."/>
            <person name="Bay R.A."/>
            <person name="Gillette P."/>
            <person name="Baker A.C."/>
            <person name="Traylor-Knowles N."/>
        </authorList>
    </citation>
    <scope>NUCLEOTIDE SEQUENCE [LARGE SCALE GENOMIC DNA]</scope>
    <source>
        <strain evidence="2">RSMAS</strain>
        <tissue evidence="2">Whole animal</tissue>
    </source>
</reference>
<proteinExistence type="predicted"/>
<feature type="non-terminal residue" evidence="2">
    <location>
        <position position="128"/>
    </location>
</feature>
<gene>
    <name evidence="2" type="ORF">pdam_00020597</name>
</gene>
<sequence length="128" mass="15290">MKKRGNEHSDKATKPMNNETNERRKETRKEQRLMSQEPYHKPLLGEIHPVKKLHLGKQSWQEEVYFHLFSAEVETEWLQSSYREVNNLQKMHDDHFVEVDPIPDSPTNITRTVWQTVRRITNDILGVK</sequence>
<comment type="caution">
    <text evidence="2">The sequence shown here is derived from an EMBL/GenBank/DDBJ whole genome shotgun (WGS) entry which is preliminary data.</text>
</comment>
<keyword evidence="3" id="KW-1185">Reference proteome</keyword>
<protein>
    <submittedName>
        <fullName evidence="2">Uncharacterized protein</fullName>
    </submittedName>
</protein>
<feature type="region of interest" description="Disordered" evidence="1">
    <location>
        <begin position="1"/>
        <end position="41"/>
    </location>
</feature>
<name>A0A3M6TQG2_POCDA</name>
<accession>A0A3M6TQG2</accession>
<evidence type="ECO:0000256" key="1">
    <source>
        <dbReference type="SAM" id="MobiDB-lite"/>
    </source>
</evidence>
<feature type="compositionally biased region" description="Basic and acidic residues" evidence="1">
    <location>
        <begin position="20"/>
        <end position="32"/>
    </location>
</feature>